<dbReference type="EMBL" id="JBEPTQ010000002">
    <property type="protein sequence ID" value="MET4721448.1"/>
    <property type="molecule type" value="Genomic_DNA"/>
</dbReference>
<dbReference type="InterPro" id="IPR052701">
    <property type="entry name" value="GAG_Ulvan_Degrading_Sulfatases"/>
</dbReference>
<sequence>MIKEAAPGRLKPPQATSASDASSEQSQLHQHREEHVMSNKLPPEESHDVAPQSGAGMKRRDLLLSGSSLVAASALSAVGLTTTAQAQQQAAPAAAGRRPNIVVIMGDDVGWFNIGAYHRGIMSGKTPNLDKLASEGMMFTDYYAEASCTAGRANFITGELPIRTGLTTVGQAGADVGIPAQAATLATALKAQGYATGQFGKNHLGDLNKYLPTLHGFDEFFGYLYHLDAMSDPYWYSFPIDEKYYNTYGPRSVIHSYATDTEDSTEMPRWGKIGKQRIVDEGPLPPFPDMSNVPNMHDLPFLKPKYDMTTFDEVLVKASTDFMSKAKRDGKPFFVWHNTTRMHVWTFLSKKYSSMQNSQTNYGLEEAGMTQMDDSIGALMKHLDDIGEANNTILIFTTDNGAEVFTWPDGGMTPFKNTKGTVGEGGFRVPCIIRWPGQIKPGTVENGIFSGLDWFPTLMAAAGNPDITTQLLRGVKLGERTYKNHLDGYNQMDLLTGKGPSKRQEIFYFGGPHLGAVRLDDMKFTFFVQPWGWPGEKVTTDMPLLTNLRQDPFERLSIMRGESLNTGSPGYMNEFFAREFWRFVLVQQYVEKLALTAVDYPPMQDPASFNLDAVKKKIDEMIKHREGQ</sequence>
<proteinExistence type="predicted"/>
<feature type="domain" description="Sulfatase N-terminal" evidence="2">
    <location>
        <begin position="99"/>
        <end position="463"/>
    </location>
</feature>
<gene>
    <name evidence="3" type="ORF">ABIF63_005554</name>
</gene>
<evidence type="ECO:0000313" key="4">
    <source>
        <dbReference type="Proteomes" id="UP001549291"/>
    </source>
</evidence>
<reference evidence="3 4" key="1">
    <citation type="submission" date="2024-06" db="EMBL/GenBank/DDBJ databases">
        <title>Genomic Encyclopedia of Type Strains, Phase V (KMG-V): Genome sequencing to study the core and pangenomes of soil and plant-associated prokaryotes.</title>
        <authorList>
            <person name="Whitman W."/>
        </authorList>
    </citation>
    <scope>NUCLEOTIDE SEQUENCE [LARGE SCALE GENOMIC DNA]</scope>
    <source>
        <strain evidence="3 4">USDA 160</strain>
    </source>
</reference>
<organism evidence="3 4">
    <name type="scientific">Bradyrhizobium japonicum</name>
    <dbReference type="NCBI Taxonomy" id="375"/>
    <lineage>
        <taxon>Bacteria</taxon>
        <taxon>Pseudomonadati</taxon>
        <taxon>Pseudomonadota</taxon>
        <taxon>Alphaproteobacteria</taxon>
        <taxon>Hyphomicrobiales</taxon>
        <taxon>Nitrobacteraceae</taxon>
        <taxon>Bradyrhizobium</taxon>
    </lineage>
</organism>
<dbReference type="InterPro" id="IPR017850">
    <property type="entry name" value="Alkaline_phosphatase_core_sf"/>
</dbReference>
<dbReference type="SUPFAM" id="SSF53649">
    <property type="entry name" value="Alkaline phosphatase-like"/>
    <property type="match status" value="1"/>
</dbReference>
<feature type="region of interest" description="Disordered" evidence="1">
    <location>
        <begin position="1"/>
        <end position="54"/>
    </location>
</feature>
<evidence type="ECO:0000256" key="1">
    <source>
        <dbReference type="SAM" id="MobiDB-lite"/>
    </source>
</evidence>
<dbReference type="Proteomes" id="UP001549291">
    <property type="component" value="Unassembled WGS sequence"/>
</dbReference>
<protein>
    <submittedName>
        <fullName evidence="3">Arylsulfatase A-like enzyme</fullName>
    </submittedName>
</protein>
<name>A0ABV2RWY7_BRAJP</name>
<feature type="compositionally biased region" description="Polar residues" evidence="1">
    <location>
        <begin position="14"/>
        <end position="28"/>
    </location>
</feature>
<accession>A0ABV2RWY7</accession>
<comment type="caution">
    <text evidence="3">The sequence shown here is derived from an EMBL/GenBank/DDBJ whole genome shotgun (WGS) entry which is preliminary data.</text>
</comment>
<dbReference type="InterPro" id="IPR006311">
    <property type="entry name" value="TAT_signal"/>
</dbReference>
<dbReference type="Gene3D" id="3.40.720.10">
    <property type="entry name" value="Alkaline Phosphatase, subunit A"/>
    <property type="match status" value="1"/>
</dbReference>
<dbReference type="PANTHER" id="PTHR43751">
    <property type="entry name" value="SULFATASE"/>
    <property type="match status" value="1"/>
</dbReference>
<dbReference type="CDD" id="cd16142">
    <property type="entry name" value="ARS_like"/>
    <property type="match status" value="1"/>
</dbReference>
<dbReference type="PANTHER" id="PTHR43751:SF2">
    <property type="entry name" value="SULFATASE N-TERMINAL DOMAIN-CONTAINING PROTEIN"/>
    <property type="match status" value="1"/>
</dbReference>
<evidence type="ECO:0000259" key="2">
    <source>
        <dbReference type="Pfam" id="PF00884"/>
    </source>
</evidence>
<feature type="compositionally biased region" description="Basic and acidic residues" evidence="1">
    <location>
        <begin position="30"/>
        <end position="48"/>
    </location>
</feature>
<keyword evidence="4" id="KW-1185">Reference proteome</keyword>
<dbReference type="InterPro" id="IPR000917">
    <property type="entry name" value="Sulfatase_N"/>
</dbReference>
<dbReference type="PROSITE" id="PS51318">
    <property type="entry name" value="TAT"/>
    <property type="match status" value="1"/>
</dbReference>
<evidence type="ECO:0000313" key="3">
    <source>
        <dbReference type="EMBL" id="MET4721448.1"/>
    </source>
</evidence>
<dbReference type="Pfam" id="PF00884">
    <property type="entry name" value="Sulfatase"/>
    <property type="match status" value="1"/>
</dbReference>
<dbReference type="Gene3D" id="3.30.1120.10">
    <property type="match status" value="1"/>
</dbReference>